<comment type="caution">
    <text evidence="2">The sequence shown here is derived from an EMBL/GenBank/DDBJ whole genome shotgun (WGS) entry which is preliminary data.</text>
</comment>
<name>A0A4R4TZY3_9ACTN</name>
<dbReference type="AlphaFoldDB" id="A0A4R4TZY3"/>
<evidence type="ECO:0000313" key="2">
    <source>
        <dbReference type="EMBL" id="TDC84347.1"/>
    </source>
</evidence>
<keyword evidence="1" id="KW-0732">Signal</keyword>
<evidence type="ECO:0008006" key="4">
    <source>
        <dbReference type="Google" id="ProtNLM"/>
    </source>
</evidence>
<feature type="chain" id="PRO_5039533471" description="Secreted protein" evidence="1">
    <location>
        <begin position="28"/>
        <end position="158"/>
    </location>
</feature>
<reference evidence="2 3" key="1">
    <citation type="submission" date="2019-03" db="EMBL/GenBank/DDBJ databases">
        <title>Draft genome sequences of novel Actinobacteria.</title>
        <authorList>
            <person name="Sahin N."/>
            <person name="Ay H."/>
            <person name="Saygin H."/>
        </authorList>
    </citation>
    <scope>NUCLEOTIDE SEQUENCE [LARGE SCALE GENOMIC DNA]</scope>
    <source>
        <strain evidence="2 3">KC310</strain>
    </source>
</reference>
<gene>
    <name evidence="2" type="ORF">E1292_49515</name>
</gene>
<organism evidence="2 3">
    <name type="scientific">Nonomuraea deserti</name>
    <dbReference type="NCBI Taxonomy" id="1848322"/>
    <lineage>
        <taxon>Bacteria</taxon>
        <taxon>Bacillati</taxon>
        <taxon>Actinomycetota</taxon>
        <taxon>Actinomycetes</taxon>
        <taxon>Streptosporangiales</taxon>
        <taxon>Streptosporangiaceae</taxon>
        <taxon>Nonomuraea</taxon>
    </lineage>
</organism>
<keyword evidence="3" id="KW-1185">Reference proteome</keyword>
<accession>A0A4R4TZY3</accession>
<dbReference type="Proteomes" id="UP000295258">
    <property type="component" value="Unassembled WGS sequence"/>
</dbReference>
<proteinExistence type="predicted"/>
<dbReference type="EMBL" id="SMKO01000343">
    <property type="protein sequence ID" value="TDC84347.1"/>
    <property type="molecule type" value="Genomic_DNA"/>
</dbReference>
<evidence type="ECO:0000256" key="1">
    <source>
        <dbReference type="SAM" id="SignalP"/>
    </source>
</evidence>
<protein>
    <recommendedName>
        <fullName evidence="4">Secreted protein</fullName>
    </recommendedName>
</protein>
<sequence>MMRYWTRLATLVMPVIAVVTMSAAASAAPSPDAPSPDARTVVVGSDGPVSVAYNCVSDPPPAGYVSNETSLGIGVIHICNPNELYDAVLSAGRRTDSQFGWGTSHGFYIGDGYCLVLHKWNGSHWIPQGLIEGPTRVVFHNDPNQSYDRWALRGLYRC</sequence>
<evidence type="ECO:0000313" key="3">
    <source>
        <dbReference type="Proteomes" id="UP000295258"/>
    </source>
</evidence>
<feature type="signal peptide" evidence="1">
    <location>
        <begin position="1"/>
        <end position="27"/>
    </location>
</feature>